<dbReference type="SUPFAM" id="SSF51126">
    <property type="entry name" value="Pectin lyase-like"/>
    <property type="match status" value="1"/>
</dbReference>
<evidence type="ECO:0000313" key="5">
    <source>
        <dbReference type="EMBL" id="GBG07572.1"/>
    </source>
</evidence>
<dbReference type="InterPro" id="IPR012334">
    <property type="entry name" value="Pectin_lyas_fold"/>
</dbReference>
<dbReference type="EMBL" id="BDQX01000098">
    <property type="protein sequence ID" value="GBG07572.1"/>
    <property type="molecule type" value="Genomic_DNA"/>
</dbReference>
<dbReference type="SUPFAM" id="SSF49344">
    <property type="entry name" value="CBD9-like"/>
    <property type="match status" value="1"/>
</dbReference>
<keyword evidence="2" id="KW-1015">Disulfide bond</keyword>
<comment type="caution">
    <text evidence="5">The sequence shown here is derived from an EMBL/GenBank/DDBJ whole genome shotgun (WGS) entry which is preliminary data.</text>
</comment>
<evidence type="ECO:0000259" key="4">
    <source>
        <dbReference type="SMART" id="SM00560"/>
    </source>
</evidence>
<keyword evidence="6" id="KW-1185">Reference proteome</keyword>
<dbReference type="GO" id="GO:0030246">
    <property type="term" value="F:carbohydrate binding"/>
    <property type="evidence" value="ECO:0007669"/>
    <property type="project" value="InterPro"/>
</dbReference>
<dbReference type="Gene3D" id="2.160.20.10">
    <property type="entry name" value="Single-stranded right-handed beta-helix, Pectin lyase-like"/>
    <property type="match status" value="1"/>
</dbReference>
<sequence>MRRWRSKILSLLLAASMSVTLLAGISAAPDRASANGPVLRQSYTFDEGSGSSTEERVSGQARTITGTPAWVSGKEGHALDFDGVSTSVVLDSVNRETFTIAAWIKPHSYTYNHFVFGQGVSGEQEYMFNLWVNGGKLFFLLSDESGNGFGLWPFSTAENSIPLNDWTHVAVSRSGNLFKLYLNGVLAASKTASGNLDLSGNPNPLRIGAQNASGGGPMGVFDGLIDEFNVFEEALTDVEIIMVMEGEDFVEAGTDYYVDAANGNDANTGTSAGTAWASLAKVNATTFQPGDRLLLKSGSIWTGQLWPKGSGSSGSPIIVDKYGEGNKPVIHGAGQYQETVKLYNQQYWEINNLVLTNTGASRTTRRAVWIEAQDIGVANHIHLKNLDIRDVNGQTAVQDLESGGIIVRVTGHTTPTKFHDLLIQDNTFTDVDSTGVFIRSNWRNRLTRTDGSGAWLGFTGVVLRSNSFNRTGGDAIIVCESDAPLIEYNVAANSYYDSVGYHAAIWGINTDNAVFQYNEAYLTRNTMDGMGFDIDELSSNSVMQYNYSHDNEGGFMLLVGQRGGNGVDYDQDSVVRYNVSENDQLALIQAVGRVQNYQVYNNTFYTSPGMNVRFLMAPDGNNLPQGTMSFKNNIIYNLGTNMTYYCGNATCTYDGNIYYGNHDASEPTNDPNKLTTDPMLLDPGSGGTGRDTVFGYKLAAGSPALGSGVLIANNGGKDYWGNPISSSAAPNRGAYGGPGLAGAPIAARTITVDGTLDNLSSVPGIDLGTQGTVLMSGYGGTSDLSGMVWLTWDANHLYLSAKIKDDAFHQPESGGNIWLGDSIQFAVSPGLPGQHAGMIEFGMALTSSGPQLYRWSGIGSSSGTVTNRQLSITRNASANETVYELALPWAELSPITTADQTFSLSLLANDNDGSGRKGWIEWGGGIGGSKNTALFHPVTLQ</sequence>
<evidence type="ECO:0000256" key="1">
    <source>
        <dbReference type="ARBA" id="ARBA00022729"/>
    </source>
</evidence>
<feature type="domain" description="LamG-like jellyroll fold" evidence="4">
    <location>
        <begin position="96"/>
        <end position="238"/>
    </location>
</feature>
<dbReference type="InterPro" id="IPR039448">
    <property type="entry name" value="Beta_helix"/>
</dbReference>
<dbReference type="Pfam" id="PF13229">
    <property type="entry name" value="Beta_helix"/>
    <property type="match status" value="1"/>
</dbReference>
<dbReference type="SUPFAM" id="SSF49899">
    <property type="entry name" value="Concanavalin A-like lectins/glucanases"/>
    <property type="match status" value="1"/>
</dbReference>
<feature type="chain" id="PRO_5039694171" description="LamG-like jellyroll fold domain-containing protein" evidence="3">
    <location>
        <begin position="24"/>
        <end position="941"/>
    </location>
</feature>
<dbReference type="Gene3D" id="2.60.120.200">
    <property type="match status" value="1"/>
</dbReference>
<dbReference type="InterPro" id="IPR013320">
    <property type="entry name" value="ConA-like_dom_sf"/>
</dbReference>
<dbReference type="InterPro" id="IPR011050">
    <property type="entry name" value="Pectin_lyase_fold/virulence"/>
</dbReference>
<dbReference type="RefSeq" id="WP_108992606.1">
    <property type="nucleotide sequence ID" value="NZ_BDQX01000098.1"/>
</dbReference>
<organism evidence="5 6">
    <name type="scientific">Paenibacillus agaridevorans</name>
    <dbReference type="NCBI Taxonomy" id="171404"/>
    <lineage>
        <taxon>Bacteria</taxon>
        <taxon>Bacillati</taxon>
        <taxon>Bacillota</taxon>
        <taxon>Bacilli</taxon>
        <taxon>Bacillales</taxon>
        <taxon>Paenibacillaceae</taxon>
        <taxon>Paenibacillus</taxon>
    </lineage>
</organism>
<reference evidence="5 6" key="1">
    <citation type="submission" date="2017-08" db="EMBL/GenBank/DDBJ databases">
        <title>Substantial Increase in Enzyme Production by Combined Drug-Resistance Mutations in Paenibacillus agaridevorans.</title>
        <authorList>
            <person name="Tanaka Y."/>
            <person name="Funane K."/>
            <person name="Hosaka T."/>
            <person name="Shiwa Y."/>
            <person name="Fujita N."/>
            <person name="Miyazaki T."/>
            <person name="Yoshikawa H."/>
            <person name="Murakami K."/>
            <person name="Kasahara K."/>
            <person name="Inaoka T."/>
            <person name="Hiraga Y."/>
            <person name="Ochi K."/>
        </authorList>
    </citation>
    <scope>NUCLEOTIDE SEQUENCE [LARGE SCALE GENOMIC DNA]</scope>
    <source>
        <strain evidence="5 6">T-3040</strain>
    </source>
</reference>
<dbReference type="GO" id="GO:0016052">
    <property type="term" value="P:carbohydrate catabolic process"/>
    <property type="evidence" value="ECO:0007669"/>
    <property type="project" value="InterPro"/>
</dbReference>
<dbReference type="Proteomes" id="UP000245202">
    <property type="component" value="Unassembled WGS sequence"/>
</dbReference>
<dbReference type="CDD" id="cd09621">
    <property type="entry name" value="CBM9_like_5"/>
    <property type="match status" value="1"/>
</dbReference>
<dbReference type="Pfam" id="PF13385">
    <property type="entry name" value="Laminin_G_3"/>
    <property type="match status" value="1"/>
</dbReference>
<proteinExistence type="predicted"/>
<name>A0A2R5ELQ8_9BACL</name>
<evidence type="ECO:0000313" key="6">
    <source>
        <dbReference type="Proteomes" id="UP000245202"/>
    </source>
</evidence>
<dbReference type="GO" id="GO:0004553">
    <property type="term" value="F:hydrolase activity, hydrolyzing O-glycosyl compounds"/>
    <property type="evidence" value="ECO:0007669"/>
    <property type="project" value="InterPro"/>
</dbReference>
<gene>
    <name evidence="5" type="ORF">PAT3040_02127</name>
</gene>
<dbReference type="Pfam" id="PF06452">
    <property type="entry name" value="CBM9_1"/>
    <property type="match status" value="1"/>
</dbReference>
<keyword evidence="1 3" id="KW-0732">Signal</keyword>
<accession>A0A2R5ELQ8</accession>
<dbReference type="AlphaFoldDB" id="A0A2R5ELQ8"/>
<evidence type="ECO:0000256" key="2">
    <source>
        <dbReference type="ARBA" id="ARBA00023157"/>
    </source>
</evidence>
<dbReference type="Gene3D" id="2.60.40.1190">
    <property type="match status" value="1"/>
</dbReference>
<feature type="signal peptide" evidence="3">
    <location>
        <begin position="1"/>
        <end position="23"/>
    </location>
</feature>
<dbReference type="InterPro" id="IPR010502">
    <property type="entry name" value="Carb-bd_dom_fam9"/>
</dbReference>
<dbReference type="InterPro" id="IPR006558">
    <property type="entry name" value="LamG-like"/>
</dbReference>
<dbReference type="SMART" id="SM00560">
    <property type="entry name" value="LamGL"/>
    <property type="match status" value="1"/>
</dbReference>
<evidence type="ECO:0000256" key="3">
    <source>
        <dbReference type="SAM" id="SignalP"/>
    </source>
</evidence>
<protein>
    <recommendedName>
        <fullName evidence="4">LamG-like jellyroll fold domain-containing protein</fullName>
    </recommendedName>
</protein>